<protein>
    <submittedName>
        <fullName evidence="2">Uncharacterized protein</fullName>
    </submittedName>
</protein>
<evidence type="ECO:0000313" key="2">
    <source>
        <dbReference type="EMBL" id="KAJ4485974.1"/>
    </source>
</evidence>
<keyword evidence="3" id="KW-1185">Reference proteome</keyword>
<feature type="region of interest" description="Disordered" evidence="1">
    <location>
        <begin position="232"/>
        <end position="326"/>
    </location>
</feature>
<feature type="compositionally biased region" description="Low complexity" evidence="1">
    <location>
        <begin position="258"/>
        <end position="267"/>
    </location>
</feature>
<gene>
    <name evidence="2" type="ORF">J3R30DRAFT_3443162</name>
</gene>
<proteinExistence type="predicted"/>
<feature type="region of interest" description="Disordered" evidence="1">
    <location>
        <begin position="528"/>
        <end position="581"/>
    </location>
</feature>
<dbReference type="AlphaFoldDB" id="A0A9W9DUP5"/>
<feature type="region of interest" description="Disordered" evidence="1">
    <location>
        <begin position="1"/>
        <end position="26"/>
    </location>
</feature>
<dbReference type="OrthoDB" id="3194584at2759"/>
<dbReference type="EMBL" id="JAOTPV010000003">
    <property type="protein sequence ID" value="KAJ4485974.1"/>
    <property type="molecule type" value="Genomic_DNA"/>
</dbReference>
<feature type="compositionally biased region" description="Polar residues" evidence="1">
    <location>
        <begin position="1"/>
        <end position="18"/>
    </location>
</feature>
<comment type="caution">
    <text evidence="2">The sequence shown here is derived from an EMBL/GenBank/DDBJ whole genome shotgun (WGS) entry which is preliminary data.</text>
</comment>
<accession>A0A9W9DUP5</accession>
<feature type="compositionally biased region" description="Acidic residues" evidence="1">
    <location>
        <begin position="397"/>
        <end position="412"/>
    </location>
</feature>
<dbReference type="Gene3D" id="1.10.10.60">
    <property type="entry name" value="Homeodomain-like"/>
    <property type="match status" value="1"/>
</dbReference>
<feature type="compositionally biased region" description="Pro residues" evidence="1">
    <location>
        <begin position="297"/>
        <end position="319"/>
    </location>
</feature>
<sequence>MNMNSFPSFSKDSVSQPHGQHGIYPASLSSASSTFTEFPTQHMNNLNVANSNSQMRLPHSQEQSQTHFNQMNPLWGATQQSQQNFAPMLSHPQQSNNQWNSNPTQSQFMNGMNAVMNGMSNMPVNLNMSAFNMSLFQQQMIHDALTLSTPVAGADDERLLIDALVDARARKDNFKNALNSLHGRNGHSATLWKDFYLEWKDKIDTHVSISLKHKGIPDPLPMIKVAKKPTLASFKPEPSPPPSPIHVPKAKSRLPKASSSRSTASNSPTVAKPAAESGSRNTINSITAYAPSYNSRLPPPNSEIKIPDPPSRSPNPPTKIVPHSRGNKFTEEDKQFFIEFIQWRLRCDQSLTRNDLCEQLAEKAPQHSLQSWLAYWSNHHDLPDKILAAAYGEAEGYDEDFEEDESSEEEEVQNTRRRHRKPRYKESSSDEEDQDIDQSNAEDEEFILPSFDESAMGKKGNPFTDADLALTARYVASFDDFVSIPSTKKWTQWSQRYPERSNKAWGEWYRKNQQGILALARKIKKAGAARGLSPKREASESAGLESLVPDASGPPKAKRKYAPDDQETDDGNRSKIGKISP</sequence>
<evidence type="ECO:0000313" key="3">
    <source>
        <dbReference type="Proteomes" id="UP001150266"/>
    </source>
</evidence>
<organism evidence="2 3">
    <name type="scientific">Lentinula aciculospora</name>
    <dbReference type="NCBI Taxonomy" id="153920"/>
    <lineage>
        <taxon>Eukaryota</taxon>
        <taxon>Fungi</taxon>
        <taxon>Dikarya</taxon>
        <taxon>Basidiomycota</taxon>
        <taxon>Agaricomycotina</taxon>
        <taxon>Agaricomycetes</taxon>
        <taxon>Agaricomycetidae</taxon>
        <taxon>Agaricales</taxon>
        <taxon>Marasmiineae</taxon>
        <taxon>Omphalotaceae</taxon>
        <taxon>Lentinula</taxon>
    </lineage>
</organism>
<dbReference type="Proteomes" id="UP001150266">
    <property type="component" value="Unassembled WGS sequence"/>
</dbReference>
<reference evidence="2" key="1">
    <citation type="submission" date="2022-08" db="EMBL/GenBank/DDBJ databases">
        <title>A Global Phylogenomic Analysis of the Shiitake Genus Lentinula.</title>
        <authorList>
            <consortium name="DOE Joint Genome Institute"/>
            <person name="Sierra-Patev S."/>
            <person name="Min B."/>
            <person name="Naranjo-Ortiz M."/>
            <person name="Looney B."/>
            <person name="Konkel Z."/>
            <person name="Slot J.C."/>
            <person name="Sakamoto Y."/>
            <person name="Steenwyk J.L."/>
            <person name="Rokas A."/>
            <person name="Carro J."/>
            <person name="Camarero S."/>
            <person name="Ferreira P."/>
            <person name="Molpeceres G."/>
            <person name="Ruiz-Duenas F.J."/>
            <person name="Serrano A."/>
            <person name="Henrissat B."/>
            <person name="Drula E."/>
            <person name="Hughes K.W."/>
            <person name="Mata J.L."/>
            <person name="Ishikawa N.K."/>
            <person name="Vargas-Isla R."/>
            <person name="Ushijima S."/>
            <person name="Smith C.A."/>
            <person name="Ahrendt S."/>
            <person name="Andreopoulos W."/>
            <person name="He G."/>
            <person name="Labutti K."/>
            <person name="Lipzen A."/>
            <person name="Ng V."/>
            <person name="Riley R."/>
            <person name="Sandor L."/>
            <person name="Barry K."/>
            <person name="Martinez A.T."/>
            <person name="Xiao Y."/>
            <person name="Gibbons J.G."/>
            <person name="Terashima K."/>
            <person name="Grigoriev I.V."/>
            <person name="Hibbett D.S."/>
        </authorList>
    </citation>
    <scope>NUCLEOTIDE SEQUENCE</scope>
    <source>
        <strain evidence="2">JLM2183</strain>
    </source>
</reference>
<feature type="compositionally biased region" description="Polar residues" evidence="1">
    <location>
        <begin position="278"/>
        <end position="295"/>
    </location>
</feature>
<feature type="region of interest" description="Disordered" evidence="1">
    <location>
        <begin position="397"/>
        <end position="439"/>
    </location>
</feature>
<evidence type="ECO:0000256" key="1">
    <source>
        <dbReference type="SAM" id="MobiDB-lite"/>
    </source>
</evidence>
<name>A0A9W9DUP5_9AGAR</name>
<feature type="compositionally biased region" description="Acidic residues" evidence="1">
    <location>
        <begin position="429"/>
        <end position="439"/>
    </location>
</feature>